<dbReference type="SUPFAM" id="SSF46689">
    <property type="entry name" value="Homeodomain-like"/>
    <property type="match status" value="1"/>
</dbReference>
<dbReference type="PROSITE" id="PS51294">
    <property type="entry name" value="HTH_MYB"/>
    <property type="match status" value="1"/>
</dbReference>
<evidence type="ECO:0000313" key="4">
    <source>
        <dbReference type="EMBL" id="KAJ3999039.1"/>
    </source>
</evidence>
<dbReference type="InterPro" id="IPR009057">
    <property type="entry name" value="Homeodomain-like_sf"/>
</dbReference>
<comment type="caution">
    <text evidence="4">The sequence shown here is derived from an EMBL/GenBank/DDBJ whole genome shotgun (WGS) entry which is preliminary data.</text>
</comment>
<keyword evidence="5" id="KW-1185">Reference proteome</keyword>
<feature type="region of interest" description="Disordered" evidence="1">
    <location>
        <begin position="303"/>
        <end position="378"/>
    </location>
</feature>
<dbReference type="InterPro" id="IPR001005">
    <property type="entry name" value="SANT/Myb"/>
</dbReference>
<dbReference type="CDD" id="cd00167">
    <property type="entry name" value="SANT"/>
    <property type="match status" value="1"/>
</dbReference>
<reference evidence="4" key="1">
    <citation type="submission" date="2022-08" db="EMBL/GenBank/DDBJ databases">
        <authorList>
            <consortium name="DOE Joint Genome Institute"/>
            <person name="Min B."/>
            <person name="Riley R."/>
            <person name="Sierra-Patev S."/>
            <person name="Naranjo-Ortiz M."/>
            <person name="Looney B."/>
            <person name="Konkel Z."/>
            <person name="Slot J.C."/>
            <person name="Sakamoto Y."/>
            <person name="Steenwyk J.L."/>
            <person name="Rokas A."/>
            <person name="Carro J."/>
            <person name="Camarero S."/>
            <person name="Ferreira P."/>
            <person name="Molpeceres G."/>
            <person name="Ruiz-Duenas F.J."/>
            <person name="Serrano A."/>
            <person name="Henrissat B."/>
            <person name="Drula E."/>
            <person name="Hughes K.W."/>
            <person name="Mata J.L."/>
            <person name="Ishikawa N.K."/>
            <person name="Vargas-Isla R."/>
            <person name="Ushijima S."/>
            <person name="Smith C.A."/>
            <person name="Ahrendt S."/>
            <person name="Andreopoulos W."/>
            <person name="He G."/>
            <person name="Labutti K."/>
            <person name="Lipzen A."/>
            <person name="Ng V."/>
            <person name="Sandor L."/>
            <person name="Barry K."/>
            <person name="Martinez A.T."/>
            <person name="Xiao Y."/>
            <person name="Gibbons J.G."/>
            <person name="Terashima K."/>
            <person name="Hibbett D.S."/>
            <person name="Grigoriev I.V."/>
        </authorList>
    </citation>
    <scope>NUCLEOTIDE SEQUENCE</scope>
    <source>
        <strain evidence="4">TFB10827</strain>
    </source>
</reference>
<proteinExistence type="predicted"/>
<evidence type="ECO:0000259" key="3">
    <source>
        <dbReference type="PROSITE" id="PS51294"/>
    </source>
</evidence>
<accession>A0ABQ8QKN2</accession>
<name>A0ABQ8QKN2_9AGAR</name>
<evidence type="ECO:0000313" key="5">
    <source>
        <dbReference type="Proteomes" id="UP001163828"/>
    </source>
</evidence>
<feature type="domain" description="HTH myb-type" evidence="3">
    <location>
        <begin position="375"/>
        <end position="429"/>
    </location>
</feature>
<sequence>MEDKRAKTYARPLYSCLMPFISDSKNTNCGNSLQALSTFIDKQKALLTRTHADISRLNELRSRAVEHPEELANNLSEELNDGAFKLSELEETADSAPEGIEWSLFSKHDPALLQALAAKSQQQPSSAATPSISDFQRQIREAKSKILDPVYSSWNLSFNPVIEPDDDDEMKGQLPADPTALKKAKEREKIKELRKNRIMPSGLTFMPSGHRTRGPGGVFIRRDVADESMDVDISLDTEGGSKPAEPSPSITLPTTAEHIPPQELPSAPLTPLSELSSIHKSTPCIKSSRSNSLSVKIGVVSTPRAPSLSTRQRRRSSRTISSCPSDMNVDDSALPPTPDSLPLPEIELDPEELPEKDDNSQVLGKRSRPKSETYKQAWSTSEQQLLEALLEEIPEGEKNRWKKISKAMNGRRTPRQVASRVQKYFEKLKKFGIE</sequence>
<feature type="compositionally biased region" description="Acidic residues" evidence="1">
    <location>
        <begin position="346"/>
        <end position="355"/>
    </location>
</feature>
<evidence type="ECO:0000256" key="1">
    <source>
        <dbReference type="SAM" id="MobiDB-lite"/>
    </source>
</evidence>
<protein>
    <recommendedName>
        <fullName evidence="6">ZZ-type zinc finger-containing protein 3</fullName>
    </recommendedName>
</protein>
<dbReference type="InterPro" id="IPR037830">
    <property type="entry name" value="ZZZ3"/>
</dbReference>
<evidence type="ECO:0000259" key="2">
    <source>
        <dbReference type="PROSITE" id="PS50090"/>
    </source>
</evidence>
<dbReference type="PROSITE" id="PS50090">
    <property type="entry name" value="MYB_LIKE"/>
    <property type="match status" value="1"/>
</dbReference>
<organism evidence="4 5">
    <name type="scientific">Lentinula boryana</name>
    <dbReference type="NCBI Taxonomy" id="40481"/>
    <lineage>
        <taxon>Eukaryota</taxon>
        <taxon>Fungi</taxon>
        <taxon>Dikarya</taxon>
        <taxon>Basidiomycota</taxon>
        <taxon>Agaricomycotina</taxon>
        <taxon>Agaricomycetes</taxon>
        <taxon>Agaricomycetidae</taxon>
        <taxon>Agaricales</taxon>
        <taxon>Marasmiineae</taxon>
        <taxon>Omphalotaceae</taxon>
        <taxon>Lentinula</taxon>
    </lineage>
</organism>
<dbReference type="Pfam" id="PF00249">
    <property type="entry name" value="Myb_DNA-binding"/>
    <property type="match status" value="1"/>
</dbReference>
<dbReference type="SMART" id="SM00717">
    <property type="entry name" value="SANT"/>
    <property type="match status" value="1"/>
</dbReference>
<dbReference type="Proteomes" id="UP001163828">
    <property type="component" value="Unassembled WGS sequence"/>
</dbReference>
<dbReference type="PANTHER" id="PTHR22705:SF0">
    <property type="entry name" value="ZZ-TYPE ZINC FINGER-CONTAINING PROTEIN 3"/>
    <property type="match status" value="1"/>
</dbReference>
<feature type="domain" description="Myb-like" evidence="2">
    <location>
        <begin position="370"/>
        <end position="425"/>
    </location>
</feature>
<dbReference type="Gene3D" id="1.10.10.60">
    <property type="entry name" value="Homeodomain-like"/>
    <property type="match status" value="1"/>
</dbReference>
<evidence type="ECO:0008006" key="6">
    <source>
        <dbReference type="Google" id="ProtNLM"/>
    </source>
</evidence>
<dbReference type="InterPro" id="IPR017930">
    <property type="entry name" value="Myb_dom"/>
</dbReference>
<dbReference type="EMBL" id="MU790546">
    <property type="protein sequence ID" value="KAJ3999039.1"/>
    <property type="molecule type" value="Genomic_DNA"/>
</dbReference>
<gene>
    <name evidence="4" type="ORF">F5050DRAFT_1893041</name>
</gene>
<dbReference type="PANTHER" id="PTHR22705">
    <property type="entry name" value="ZINC FINGER, ZZ DOMAIN CONTAINING 3"/>
    <property type="match status" value="1"/>
</dbReference>
<feature type="region of interest" description="Disordered" evidence="1">
    <location>
        <begin position="234"/>
        <end position="270"/>
    </location>
</feature>